<reference evidence="6 7" key="1">
    <citation type="submission" date="2019-07" db="EMBL/GenBank/DDBJ databases">
        <title>Ln-dependent methylotrophs.</title>
        <authorList>
            <person name="Tani A."/>
        </authorList>
    </citation>
    <scope>NUCLEOTIDE SEQUENCE [LARGE SCALE GENOMIC DNA]</scope>
    <source>
        <strain evidence="6 7">SM89A</strain>
    </source>
</reference>
<dbReference type="Proteomes" id="UP000316781">
    <property type="component" value="Unassembled WGS sequence"/>
</dbReference>
<dbReference type="InterPro" id="IPR009057">
    <property type="entry name" value="Homeodomain-like_sf"/>
</dbReference>
<dbReference type="SUPFAM" id="SSF46689">
    <property type="entry name" value="Homeodomain-like"/>
    <property type="match status" value="1"/>
</dbReference>
<dbReference type="InterPro" id="IPR036271">
    <property type="entry name" value="Tet_transcr_reg_TetR-rel_C_sf"/>
</dbReference>
<keyword evidence="2 4" id="KW-0238">DNA-binding</keyword>
<protein>
    <submittedName>
        <fullName evidence="6">TetR/AcrR family transcriptional regulator</fullName>
    </submittedName>
</protein>
<dbReference type="GO" id="GO:0003677">
    <property type="term" value="F:DNA binding"/>
    <property type="evidence" value="ECO:0007669"/>
    <property type="project" value="UniProtKB-UniRule"/>
</dbReference>
<accession>A0A549SD51</accession>
<gene>
    <name evidence="6" type="ORF">FM996_20250</name>
</gene>
<evidence type="ECO:0000256" key="4">
    <source>
        <dbReference type="PROSITE-ProRule" id="PRU00335"/>
    </source>
</evidence>
<evidence type="ECO:0000313" key="6">
    <source>
        <dbReference type="EMBL" id="TRL24689.1"/>
    </source>
</evidence>
<evidence type="ECO:0000256" key="2">
    <source>
        <dbReference type="ARBA" id="ARBA00023125"/>
    </source>
</evidence>
<dbReference type="PRINTS" id="PR00455">
    <property type="entry name" value="HTHTETR"/>
</dbReference>
<dbReference type="RefSeq" id="WP_142864533.1">
    <property type="nucleotide sequence ID" value="NZ_VJMF01000105.1"/>
</dbReference>
<organism evidence="6 7">
    <name type="scientific">Methylosinus sporium</name>
    <dbReference type="NCBI Taxonomy" id="428"/>
    <lineage>
        <taxon>Bacteria</taxon>
        <taxon>Pseudomonadati</taxon>
        <taxon>Pseudomonadota</taxon>
        <taxon>Alphaproteobacteria</taxon>
        <taxon>Hyphomicrobiales</taxon>
        <taxon>Methylocystaceae</taxon>
        <taxon>Methylosinus</taxon>
    </lineage>
</organism>
<dbReference type="PANTHER" id="PTHR47506:SF1">
    <property type="entry name" value="HTH-TYPE TRANSCRIPTIONAL REGULATOR YJDC"/>
    <property type="match status" value="1"/>
</dbReference>
<dbReference type="EMBL" id="VJMF01000105">
    <property type="protein sequence ID" value="TRL24689.1"/>
    <property type="molecule type" value="Genomic_DNA"/>
</dbReference>
<dbReference type="PANTHER" id="PTHR47506">
    <property type="entry name" value="TRANSCRIPTIONAL REGULATORY PROTEIN"/>
    <property type="match status" value="1"/>
</dbReference>
<keyword evidence="1" id="KW-0805">Transcription regulation</keyword>
<dbReference type="SUPFAM" id="SSF48498">
    <property type="entry name" value="Tetracyclin repressor-like, C-terminal domain"/>
    <property type="match status" value="1"/>
</dbReference>
<sequence>MAKLGKEGGVAAGRERLLETARRLFLRHGASNVGINDVTNAAGVAKMTLYNNFASKEALTVAVYEEMATLALQALKDAQRSSRTEEERIAAIFDLFGAATGKADYRGCPFIHASLQEGQPDGPLYSLVQAYKRELRAQILAALQETRRDRSDLTDQILMLLDGAVTEAYIKGVADPIEVAKRGVALLMRCAS</sequence>
<dbReference type="Gene3D" id="1.10.357.10">
    <property type="entry name" value="Tetracycline Repressor, domain 2"/>
    <property type="match status" value="1"/>
</dbReference>
<proteinExistence type="predicted"/>
<dbReference type="AlphaFoldDB" id="A0A549SD51"/>
<evidence type="ECO:0000313" key="7">
    <source>
        <dbReference type="Proteomes" id="UP000316781"/>
    </source>
</evidence>
<evidence type="ECO:0000256" key="3">
    <source>
        <dbReference type="ARBA" id="ARBA00023163"/>
    </source>
</evidence>
<name>A0A549SD51_METSR</name>
<dbReference type="Pfam" id="PF00440">
    <property type="entry name" value="TetR_N"/>
    <property type="match status" value="1"/>
</dbReference>
<dbReference type="InterPro" id="IPR001647">
    <property type="entry name" value="HTH_TetR"/>
</dbReference>
<keyword evidence="3" id="KW-0804">Transcription</keyword>
<evidence type="ECO:0000259" key="5">
    <source>
        <dbReference type="PROSITE" id="PS50977"/>
    </source>
</evidence>
<evidence type="ECO:0000256" key="1">
    <source>
        <dbReference type="ARBA" id="ARBA00023015"/>
    </source>
</evidence>
<feature type="DNA-binding region" description="H-T-H motif" evidence="4">
    <location>
        <begin position="34"/>
        <end position="53"/>
    </location>
</feature>
<comment type="caution">
    <text evidence="6">The sequence shown here is derived from an EMBL/GenBank/DDBJ whole genome shotgun (WGS) entry which is preliminary data.</text>
</comment>
<dbReference type="PROSITE" id="PS50977">
    <property type="entry name" value="HTH_TETR_2"/>
    <property type="match status" value="1"/>
</dbReference>
<feature type="domain" description="HTH tetR-type" evidence="5">
    <location>
        <begin position="11"/>
        <end position="71"/>
    </location>
</feature>